<proteinExistence type="predicted"/>
<dbReference type="EMBL" id="JBHRTA010000009">
    <property type="protein sequence ID" value="MFC3196986.1"/>
    <property type="molecule type" value="Genomic_DNA"/>
</dbReference>
<dbReference type="RefSeq" id="WP_379020235.1">
    <property type="nucleotide sequence ID" value="NZ_JBHRTA010000009.1"/>
</dbReference>
<comment type="caution">
    <text evidence="1">The sequence shown here is derived from an EMBL/GenBank/DDBJ whole genome shotgun (WGS) entry which is preliminary data.</text>
</comment>
<name>A0ABV7JLR2_9SPHI</name>
<dbReference type="Proteomes" id="UP001595526">
    <property type="component" value="Unassembled WGS sequence"/>
</dbReference>
<organism evidence="1 2">
    <name type="scientific">Parapedobacter deserti</name>
    <dbReference type="NCBI Taxonomy" id="1912957"/>
    <lineage>
        <taxon>Bacteria</taxon>
        <taxon>Pseudomonadati</taxon>
        <taxon>Bacteroidota</taxon>
        <taxon>Sphingobacteriia</taxon>
        <taxon>Sphingobacteriales</taxon>
        <taxon>Sphingobacteriaceae</taxon>
        <taxon>Parapedobacter</taxon>
    </lineage>
</organism>
<keyword evidence="2" id="KW-1185">Reference proteome</keyword>
<evidence type="ECO:0000313" key="1">
    <source>
        <dbReference type="EMBL" id="MFC3196986.1"/>
    </source>
</evidence>
<sequence>MEFKHPVSPLPKGFIAEKRQLYAETIQMIIVTGEVLPFFPEMKLRALNDFDSQTGKTSGAQWTEFFHGSRKDGFIERSGDTVL</sequence>
<evidence type="ECO:0000313" key="2">
    <source>
        <dbReference type="Proteomes" id="UP001595526"/>
    </source>
</evidence>
<gene>
    <name evidence="1" type="ORF">ACFOET_05095</name>
</gene>
<reference evidence="2" key="1">
    <citation type="journal article" date="2019" name="Int. J. Syst. Evol. Microbiol.">
        <title>The Global Catalogue of Microorganisms (GCM) 10K type strain sequencing project: providing services to taxonomists for standard genome sequencing and annotation.</title>
        <authorList>
            <consortium name="The Broad Institute Genomics Platform"/>
            <consortium name="The Broad Institute Genome Sequencing Center for Infectious Disease"/>
            <person name="Wu L."/>
            <person name="Ma J."/>
        </authorList>
    </citation>
    <scope>NUCLEOTIDE SEQUENCE [LARGE SCALE GENOMIC DNA]</scope>
    <source>
        <strain evidence="2">KCTC 52416</strain>
    </source>
</reference>
<accession>A0ABV7JLR2</accession>
<protein>
    <submittedName>
        <fullName evidence="1">Uncharacterized protein</fullName>
    </submittedName>
</protein>